<accession>A0A1W0A941</accession>
<dbReference type="PANTHER" id="PTHR10869:SF226">
    <property type="entry name" value="PROLYL 4-HYDROXYLASE ALPHA SUBUNIT DOMAIN-CONTAINING PROTEIN"/>
    <property type="match status" value="1"/>
</dbReference>
<dbReference type="SMART" id="SM00702">
    <property type="entry name" value="P4Hc"/>
    <property type="match status" value="1"/>
</dbReference>
<keyword evidence="4" id="KW-0560">Oxidoreductase</keyword>
<dbReference type="Proteomes" id="UP000243217">
    <property type="component" value="Unassembled WGS sequence"/>
</dbReference>
<feature type="domain" description="Prolyl 4-hydroxylase alpha subunit" evidence="7">
    <location>
        <begin position="480"/>
        <end position="659"/>
    </location>
</feature>
<keyword evidence="5" id="KW-0408">Iron</keyword>
<proteinExistence type="predicted"/>
<evidence type="ECO:0000313" key="8">
    <source>
        <dbReference type="EMBL" id="OQS06530.1"/>
    </source>
</evidence>
<name>A0A1W0A941_9STRA</name>
<evidence type="ECO:0000256" key="1">
    <source>
        <dbReference type="ARBA" id="ARBA00001961"/>
    </source>
</evidence>
<dbReference type="GO" id="GO:0005506">
    <property type="term" value="F:iron ion binding"/>
    <property type="evidence" value="ECO:0007669"/>
    <property type="project" value="InterPro"/>
</dbReference>
<evidence type="ECO:0000256" key="3">
    <source>
        <dbReference type="ARBA" id="ARBA00022964"/>
    </source>
</evidence>
<dbReference type="Gene3D" id="2.60.120.620">
    <property type="entry name" value="q2cbj1_9rhob like domain"/>
    <property type="match status" value="2"/>
</dbReference>
<feature type="compositionally biased region" description="Acidic residues" evidence="6">
    <location>
        <begin position="1"/>
        <end position="10"/>
    </location>
</feature>
<evidence type="ECO:0000313" key="9">
    <source>
        <dbReference type="Proteomes" id="UP000243217"/>
    </source>
</evidence>
<reference evidence="8 9" key="1">
    <citation type="journal article" date="2014" name="Genome Biol. Evol.">
        <title>The secreted proteins of Achlya hypogyna and Thraustotheca clavata identify the ancestral oomycete secretome and reveal gene acquisitions by horizontal gene transfer.</title>
        <authorList>
            <person name="Misner I."/>
            <person name="Blouin N."/>
            <person name="Leonard G."/>
            <person name="Richards T.A."/>
            <person name="Lane C.E."/>
        </authorList>
    </citation>
    <scope>NUCLEOTIDE SEQUENCE [LARGE SCALE GENOMIC DNA]</scope>
    <source>
        <strain evidence="8 9">ATCC 34112</strain>
    </source>
</reference>
<evidence type="ECO:0000256" key="5">
    <source>
        <dbReference type="ARBA" id="ARBA00023004"/>
    </source>
</evidence>
<keyword evidence="3" id="KW-0223">Dioxygenase</keyword>
<evidence type="ECO:0000256" key="4">
    <source>
        <dbReference type="ARBA" id="ARBA00023002"/>
    </source>
</evidence>
<dbReference type="InterPro" id="IPR045054">
    <property type="entry name" value="P4HA-like"/>
</dbReference>
<dbReference type="AlphaFoldDB" id="A0A1W0A941"/>
<evidence type="ECO:0000256" key="6">
    <source>
        <dbReference type="SAM" id="MobiDB-lite"/>
    </source>
</evidence>
<evidence type="ECO:0000259" key="7">
    <source>
        <dbReference type="SMART" id="SM00702"/>
    </source>
</evidence>
<dbReference type="STRING" id="74557.A0A1W0A941"/>
<sequence>MKPTEPEPEEKETSPVKENKSIPPSSGNKLVLYLLPVLLAILAGYYTLQGDNDVVNTSPKRQLAVDMVAPLLPKYESEVVRIEPRQLLEPSPACTTPEFKAEGVHVLEAVENIQKFRDEKSVLLLLNGENEGVVYSWEVAQDCLYELTKAAALRLNGDPDYIANGIRLLNSDGKPITTAQELDTERVAYILFDFQLWVWSGVKVGYERNVDGIHMKTLSLSPIVFGIENFFTSDEADFAIDQGLESLGRSPVDSKEAPDGYHSDRTSFTAFLPDSAYTRDFRARTAKLARLPSPGYCERMQLLRYQTGQFFRKHEDYFSSKSFLEEKSTTLDEYIAWTKWASATIESLGDKVPTQFRKGQIMHPNFEDRTQWQHALLSAFLEDAAITHYFEEHAAVEWGTWIKENVDNRATGVLDQLVESKSYMFKDIVHAWEKRVQLEELNYSFPKKAPSAVSHYFRWIRWAKERVEIVGDKAPENIRTNGDDYPTYRMQFQTKLIEFVMTDNTKEEIEAKLGNGVYERLNDNKHVNDGLIQILRDVPALFDAVLASWTKRAGDQFIYSKPVQFQHFEPNRFVTLFLYLNDVPEGGETVFPYSKERLVVDITREGMEECSEGLAVPAKRLKAAFFYDQTGQNVLDPLSLHGGCPPARGDKFGANLFTWNVDADEGSNAWGFGG</sequence>
<dbReference type="GO" id="GO:0004656">
    <property type="term" value="F:procollagen-proline 4-dioxygenase activity"/>
    <property type="evidence" value="ECO:0007669"/>
    <property type="project" value="TreeGrafter"/>
</dbReference>
<feature type="compositionally biased region" description="Basic and acidic residues" evidence="6">
    <location>
        <begin position="11"/>
        <end position="20"/>
    </location>
</feature>
<protein>
    <recommendedName>
        <fullName evidence="7">Prolyl 4-hydroxylase alpha subunit domain-containing protein</fullName>
    </recommendedName>
</protein>
<dbReference type="GO" id="GO:0005783">
    <property type="term" value="C:endoplasmic reticulum"/>
    <property type="evidence" value="ECO:0007669"/>
    <property type="project" value="TreeGrafter"/>
</dbReference>
<comment type="caution">
    <text evidence="8">The sequence shown here is derived from an EMBL/GenBank/DDBJ whole genome shotgun (WGS) entry which is preliminary data.</text>
</comment>
<keyword evidence="9" id="KW-1185">Reference proteome</keyword>
<feature type="region of interest" description="Disordered" evidence="6">
    <location>
        <begin position="1"/>
        <end position="24"/>
    </location>
</feature>
<dbReference type="GO" id="GO:0031418">
    <property type="term" value="F:L-ascorbic acid binding"/>
    <property type="evidence" value="ECO:0007669"/>
    <property type="project" value="InterPro"/>
</dbReference>
<dbReference type="InterPro" id="IPR006620">
    <property type="entry name" value="Pro_4_hyd_alph"/>
</dbReference>
<dbReference type="EMBL" id="JNBS01000333">
    <property type="protein sequence ID" value="OQS06530.1"/>
    <property type="molecule type" value="Genomic_DNA"/>
</dbReference>
<dbReference type="PANTHER" id="PTHR10869">
    <property type="entry name" value="PROLYL 4-HYDROXYLASE ALPHA SUBUNIT"/>
    <property type="match status" value="1"/>
</dbReference>
<gene>
    <name evidence="8" type="ORF">THRCLA_01422</name>
</gene>
<organism evidence="8 9">
    <name type="scientific">Thraustotheca clavata</name>
    <dbReference type="NCBI Taxonomy" id="74557"/>
    <lineage>
        <taxon>Eukaryota</taxon>
        <taxon>Sar</taxon>
        <taxon>Stramenopiles</taxon>
        <taxon>Oomycota</taxon>
        <taxon>Saprolegniomycetes</taxon>
        <taxon>Saprolegniales</taxon>
        <taxon>Achlyaceae</taxon>
        <taxon>Thraustotheca</taxon>
    </lineage>
</organism>
<dbReference type="OrthoDB" id="420380at2759"/>
<comment type="cofactor">
    <cofactor evidence="1">
        <name>L-ascorbate</name>
        <dbReference type="ChEBI" id="CHEBI:38290"/>
    </cofactor>
</comment>
<keyword evidence="2" id="KW-0479">Metal-binding</keyword>
<evidence type="ECO:0000256" key="2">
    <source>
        <dbReference type="ARBA" id="ARBA00022723"/>
    </source>
</evidence>